<dbReference type="OrthoDB" id="9815709at2"/>
<gene>
    <name evidence="3" type="ORF">CR152_25140</name>
</gene>
<dbReference type="AlphaFoldDB" id="A0A2D2DVX2"/>
<reference evidence="3" key="1">
    <citation type="submission" date="2017-10" db="EMBL/GenBank/DDBJ databases">
        <title>Massilia psychrophilum sp. nov., a novel purple-pigmented bacterium isolated from Tianshan glacier, Xinjiang Municipality, China.</title>
        <authorList>
            <person name="Wang H."/>
        </authorList>
    </citation>
    <scope>NUCLEOTIDE SEQUENCE [LARGE SCALE GENOMIC DNA]</scope>
    <source>
        <strain evidence="3">B2</strain>
    </source>
</reference>
<proteinExistence type="inferred from homology"/>
<organism evidence="3 4">
    <name type="scientific">Massilia violaceinigra</name>
    <dbReference type="NCBI Taxonomy" id="2045208"/>
    <lineage>
        <taxon>Bacteria</taxon>
        <taxon>Pseudomonadati</taxon>
        <taxon>Pseudomonadota</taxon>
        <taxon>Betaproteobacteria</taxon>
        <taxon>Burkholderiales</taxon>
        <taxon>Oxalobacteraceae</taxon>
        <taxon>Telluria group</taxon>
        <taxon>Massilia</taxon>
    </lineage>
</organism>
<dbReference type="Gene3D" id="3.30.70.1660">
    <property type="match status" value="1"/>
</dbReference>
<dbReference type="InterPro" id="IPR050057">
    <property type="entry name" value="Prokaryotic/Mito_RF"/>
</dbReference>
<dbReference type="RefSeq" id="WP_099882762.1">
    <property type="nucleotide sequence ID" value="NZ_CP024608.1"/>
</dbReference>
<dbReference type="GO" id="GO:0003747">
    <property type="term" value="F:translation release factor activity"/>
    <property type="evidence" value="ECO:0007669"/>
    <property type="project" value="InterPro"/>
</dbReference>
<dbReference type="Proteomes" id="UP000229897">
    <property type="component" value="Chromosome"/>
</dbReference>
<dbReference type="InterPro" id="IPR045853">
    <property type="entry name" value="Pep_chain_release_fac_I_sf"/>
</dbReference>
<sequence>MIWLQITANTGPVECCLAVTKALAQLSREAQKAGVTVSVVEQLDGPVGGTLRSVLLELDGPAEPEGALAARWCGSIQWICESPYRKMHKRKNWFLSGAAFAPPAVSTEFGEIRYEATRASGPGGQHVNKTDSAIRATHVASGLSVKVQTERSQHANKRLAAQLLLSKLGELAKTEEGKNKSERRMHHFQAERGNAERVFVGMGFVERAV</sequence>
<dbReference type="InterPro" id="IPR000352">
    <property type="entry name" value="Pep_chain_release_fac_I"/>
</dbReference>
<comment type="similarity">
    <text evidence="1">Belongs to the prokaryotic/mitochondrial release factor family.</text>
</comment>
<dbReference type="SUPFAM" id="SSF75620">
    <property type="entry name" value="Release factor"/>
    <property type="match status" value="1"/>
</dbReference>
<evidence type="ECO:0000313" key="4">
    <source>
        <dbReference type="Proteomes" id="UP000229897"/>
    </source>
</evidence>
<evidence type="ECO:0000313" key="3">
    <source>
        <dbReference type="EMBL" id="ATQ79102.1"/>
    </source>
</evidence>
<dbReference type="Gene3D" id="3.30.160.20">
    <property type="match status" value="1"/>
</dbReference>
<evidence type="ECO:0000256" key="1">
    <source>
        <dbReference type="ARBA" id="ARBA00010835"/>
    </source>
</evidence>
<dbReference type="InterPro" id="IPR017509">
    <property type="entry name" value="PrfH"/>
</dbReference>
<keyword evidence="4" id="KW-1185">Reference proteome</keyword>
<dbReference type="PANTHER" id="PTHR43804">
    <property type="entry name" value="LD18447P"/>
    <property type="match status" value="1"/>
</dbReference>
<dbReference type="PANTHER" id="PTHR43804:SF9">
    <property type="entry name" value="PEPTIDE CHAIN RELEASE FACTOR HOMOLOG-RELATED"/>
    <property type="match status" value="1"/>
</dbReference>
<evidence type="ECO:0000259" key="2">
    <source>
        <dbReference type="PROSITE" id="PS00745"/>
    </source>
</evidence>
<protein>
    <submittedName>
        <fullName evidence="3">Peptide chain release factor H</fullName>
    </submittedName>
</protein>
<dbReference type="KEGG" id="mass:CR152_25140"/>
<accession>A0A2D2DVX2</accession>
<dbReference type="PROSITE" id="PS00745">
    <property type="entry name" value="RF_PROK_I"/>
    <property type="match status" value="1"/>
</dbReference>
<dbReference type="NCBIfam" id="TIGR03072">
    <property type="entry name" value="release_prfH"/>
    <property type="match status" value="1"/>
</dbReference>
<dbReference type="Pfam" id="PF00472">
    <property type="entry name" value="RF-1"/>
    <property type="match status" value="1"/>
</dbReference>
<name>A0A2D2DVX2_9BURK</name>
<dbReference type="EMBL" id="CP024608">
    <property type="protein sequence ID" value="ATQ79102.1"/>
    <property type="molecule type" value="Genomic_DNA"/>
</dbReference>
<feature type="domain" description="Prokaryotic-type class I peptide chain release factors" evidence="2">
    <location>
        <begin position="118"/>
        <end position="134"/>
    </location>
</feature>